<dbReference type="Proteomes" id="UP000285190">
    <property type="component" value="Unassembled WGS sequence"/>
</dbReference>
<evidence type="ECO:0000313" key="3">
    <source>
        <dbReference type="Proteomes" id="UP000285190"/>
    </source>
</evidence>
<proteinExistence type="predicted"/>
<keyword evidence="1" id="KW-1133">Transmembrane helix</keyword>
<feature type="transmembrane region" description="Helical" evidence="1">
    <location>
        <begin position="101"/>
        <end position="122"/>
    </location>
</feature>
<keyword evidence="1" id="KW-0472">Membrane</keyword>
<evidence type="ECO:0000256" key="1">
    <source>
        <dbReference type="SAM" id="Phobius"/>
    </source>
</evidence>
<protein>
    <submittedName>
        <fullName evidence="2">Uncharacterized protein</fullName>
    </submittedName>
</protein>
<reference evidence="2 3" key="1">
    <citation type="submission" date="2018-09" db="EMBL/GenBank/DDBJ databases">
        <authorList>
            <person name="Zhu H."/>
        </authorList>
    </citation>
    <scope>NUCLEOTIDE SEQUENCE [LARGE SCALE GENOMIC DNA]</scope>
    <source>
        <strain evidence="2 3">K2R10-39</strain>
    </source>
</reference>
<feature type="transmembrane region" description="Helical" evidence="1">
    <location>
        <begin position="49"/>
        <end position="72"/>
    </location>
</feature>
<comment type="caution">
    <text evidence="2">The sequence shown here is derived from an EMBL/GenBank/DDBJ whole genome shotgun (WGS) entry which is preliminary data.</text>
</comment>
<dbReference type="AlphaFoldDB" id="A0A418WVV4"/>
<accession>A0A418WVV4</accession>
<organism evidence="2 3">
    <name type="scientific">Noviherbaspirillum cavernae</name>
    <dbReference type="NCBI Taxonomy" id="2320862"/>
    <lineage>
        <taxon>Bacteria</taxon>
        <taxon>Pseudomonadati</taxon>
        <taxon>Pseudomonadota</taxon>
        <taxon>Betaproteobacteria</taxon>
        <taxon>Burkholderiales</taxon>
        <taxon>Oxalobacteraceae</taxon>
        <taxon>Noviherbaspirillum</taxon>
    </lineage>
</organism>
<dbReference type="RefSeq" id="WP_119743001.1">
    <property type="nucleotide sequence ID" value="NZ_QYUN01000003.1"/>
</dbReference>
<gene>
    <name evidence="2" type="ORF">D3870_21005</name>
</gene>
<keyword evidence="1" id="KW-0812">Transmembrane</keyword>
<keyword evidence="3" id="KW-1185">Reference proteome</keyword>
<evidence type="ECO:0000313" key="2">
    <source>
        <dbReference type="EMBL" id="RJF96864.1"/>
    </source>
</evidence>
<feature type="transmembrane region" description="Helical" evidence="1">
    <location>
        <begin position="16"/>
        <end position="37"/>
    </location>
</feature>
<dbReference type="EMBL" id="QYUN01000003">
    <property type="protein sequence ID" value="RJF96864.1"/>
    <property type="molecule type" value="Genomic_DNA"/>
</dbReference>
<sequence>MRKGFGLYSPHEATTFFLKTMLVSFWVGVDLIAALVLSTFSSDLIARHGILIFAVAAILIVGTVFSSLFSWATGSLFARQAGEAGAGSVARTLQTLKREPYQLLGAGAIAVFILLCGTAGYLRSLQKEAEPVVQFGRADATLGKKCSEVARLEKSLFQSDEQFVMAQCLVQYDQQYAALRNTDAHQKR</sequence>
<name>A0A418WVV4_9BURK</name>